<gene>
    <name evidence="1" type="ORF">C8D97_102369</name>
</gene>
<evidence type="ECO:0000313" key="1">
    <source>
        <dbReference type="EMBL" id="PWK53977.1"/>
    </source>
</evidence>
<comment type="caution">
    <text evidence="1">The sequence shown here is derived from an EMBL/GenBank/DDBJ whole genome shotgun (WGS) entry which is preliminary data.</text>
</comment>
<proteinExistence type="predicted"/>
<dbReference type="EMBL" id="QGGU01000002">
    <property type="protein sequence ID" value="PWK53977.1"/>
    <property type="molecule type" value="Genomic_DNA"/>
</dbReference>
<protein>
    <submittedName>
        <fullName evidence="1">Uncharacterized protein</fullName>
    </submittedName>
</protein>
<dbReference type="OrthoDB" id="7067447at2"/>
<sequence>MRKLLVLFYIITTSVYASQKESLAIGKWSCDPYTINTVAEGFSLDVTHIVEYRSDGTSTDIHTFKIRGFEDTMWFKVAYSGPWKIENNVLIEGLESTLIIDASIPELMHSEEMLEAVSFEEKEFISDILDLTKSKFTTKDRELDESGTCIKV</sequence>
<accession>A0A316GGX5</accession>
<dbReference type="RefSeq" id="WP_109762130.1">
    <property type="nucleotide sequence ID" value="NZ_QGGU01000002.1"/>
</dbReference>
<dbReference type="Proteomes" id="UP000245790">
    <property type="component" value="Unassembled WGS sequence"/>
</dbReference>
<name>A0A316GGX5_9GAMM</name>
<evidence type="ECO:0000313" key="2">
    <source>
        <dbReference type="Proteomes" id="UP000245790"/>
    </source>
</evidence>
<keyword evidence="2" id="KW-1185">Reference proteome</keyword>
<organism evidence="1 2">
    <name type="scientific">Pleionea mediterranea</name>
    <dbReference type="NCBI Taxonomy" id="523701"/>
    <lineage>
        <taxon>Bacteria</taxon>
        <taxon>Pseudomonadati</taxon>
        <taxon>Pseudomonadota</taxon>
        <taxon>Gammaproteobacteria</taxon>
        <taxon>Oceanospirillales</taxon>
        <taxon>Pleioneaceae</taxon>
        <taxon>Pleionea</taxon>
    </lineage>
</organism>
<dbReference type="AlphaFoldDB" id="A0A316GGX5"/>
<reference evidence="1 2" key="1">
    <citation type="submission" date="2018-05" db="EMBL/GenBank/DDBJ databases">
        <title>Genomic Encyclopedia of Type Strains, Phase IV (KMG-IV): sequencing the most valuable type-strain genomes for metagenomic binning, comparative biology and taxonomic classification.</title>
        <authorList>
            <person name="Goeker M."/>
        </authorList>
    </citation>
    <scope>NUCLEOTIDE SEQUENCE [LARGE SCALE GENOMIC DNA]</scope>
    <source>
        <strain evidence="1 2">DSM 25350</strain>
    </source>
</reference>